<dbReference type="WBParaSite" id="L893_g18286.t1">
    <property type="protein sequence ID" value="L893_g18286.t1"/>
    <property type="gene ID" value="L893_g18286"/>
</dbReference>
<protein>
    <submittedName>
        <fullName evidence="3">Uncharacterized protein</fullName>
    </submittedName>
</protein>
<evidence type="ECO:0000313" key="2">
    <source>
        <dbReference type="Proteomes" id="UP000095287"/>
    </source>
</evidence>
<sequence>MEDNSSNVASTAQATITMNSLLFALLLLLVVVASAELFPSDSLDMFSERPWTREHLRAFRVRRDWSDPYAQMTGWSIYPWSR</sequence>
<reference evidence="3" key="1">
    <citation type="submission" date="2016-11" db="UniProtKB">
        <authorList>
            <consortium name="WormBaseParasite"/>
        </authorList>
    </citation>
    <scope>IDENTIFICATION</scope>
</reference>
<evidence type="ECO:0000256" key="1">
    <source>
        <dbReference type="SAM" id="SignalP"/>
    </source>
</evidence>
<proteinExistence type="predicted"/>
<keyword evidence="1" id="KW-0732">Signal</keyword>
<dbReference type="AlphaFoldDB" id="A0A1I7YPY6"/>
<name>A0A1I7YPY6_9BILA</name>
<feature type="chain" id="PRO_5009312446" evidence="1">
    <location>
        <begin position="36"/>
        <end position="82"/>
    </location>
</feature>
<feature type="signal peptide" evidence="1">
    <location>
        <begin position="1"/>
        <end position="35"/>
    </location>
</feature>
<keyword evidence="2" id="KW-1185">Reference proteome</keyword>
<evidence type="ECO:0000313" key="3">
    <source>
        <dbReference type="WBParaSite" id="L893_g18286.t1"/>
    </source>
</evidence>
<organism evidence="2 3">
    <name type="scientific">Steinernema glaseri</name>
    <dbReference type="NCBI Taxonomy" id="37863"/>
    <lineage>
        <taxon>Eukaryota</taxon>
        <taxon>Metazoa</taxon>
        <taxon>Ecdysozoa</taxon>
        <taxon>Nematoda</taxon>
        <taxon>Chromadorea</taxon>
        <taxon>Rhabditida</taxon>
        <taxon>Tylenchina</taxon>
        <taxon>Panagrolaimomorpha</taxon>
        <taxon>Strongyloidoidea</taxon>
        <taxon>Steinernematidae</taxon>
        <taxon>Steinernema</taxon>
    </lineage>
</organism>
<dbReference type="Proteomes" id="UP000095287">
    <property type="component" value="Unplaced"/>
</dbReference>
<accession>A0A1I7YPY6</accession>